<name>A0A5P9JZ87_9HYPH</name>
<organism evidence="1 2">
    <name type="scientific">Microvirga thermotolerans</name>
    <dbReference type="NCBI Taxonomy" id="2651334"/>
    <lineage>
        <taxon>Bacteria</taxon>
        <taxon>Pseudomonadati</taxon>
        <taxon>Pseudomonadota</taxon>
        <taxon>Alphaproteobacteria</taxon>
        <taxon>Hyphomicrobiales</taxon>
        <taxon>Methylobacteriaceae</taxon>
        <taxon>Microvirga</taxon>
    </lineage>
</organism>
<reference evidence="1 2" key="1">
    <citation type="submission" date="2019-10" db="EMBL/GenBank/DDBJ databases">
        <title>Isolation, Identification of Microvirga thermotolerans HR1, a novel thermophilic bacterium and Comparative Genomics of the genus Microvirga.</title>
        <authorList>
            <person name="Li J."/>
            <person name="Zhang W."/>
            <person name="Lin M."/>
            <person name="Wang J."/>
        </authorList>
    </citation>
    <scope>NUCLEOTIDE SEQUENCE [LARGE SCALE GENOMIC DNA]</scope>
    <source>
        <strain evidence="1 2">HR1</strain>
    </source>
</reference>
<evidence type="ECO:0008006" key="3">
    <source>
        <dbReference type="Google" id="ProtNLM"/>
    </source>
</evidence>
<evidence type="ECO:0000313" key="1">
    <source>
        <dbReference type="EMBL" id="QFU16730.1"/>
    </source>
</evidence>
<protein>
    <recommendedName>
        <fullName evidence="3">Protein phosphatase 2C domain-containing protein</fullName>
    </recommendedName>
</protein>
<sequence>MASRGGFGEGDETMFTVVDRISWPGSPERANEDSCGVSGDWAWVIDTSIFPGTPPIMNEVSDAAWLARFASERLSELAARAHDGDGVALLRHVMEEARVTFLARAPEERHDVLTWPVGAMTLVHRTGPVLDVWTFADTTAFVRRPDGSVLTVGEAPELRGYEAAKAAELLRASGSTPKTIFEAPLFQAWLTERRQRQKEGRGLALLGLDPAAADRVRHRQVPCEDGTVVLLTSDGFSALVDLYGETDATGLVEAALRDGLEPLARRAREIETKEDPSGTRFPRFKESDDATALLVRA</sequence>
<proteinExistence type="predicted"/>
<dbReference type="Proteomes" id="UP000325614">
    <property type="component" value="Chromosome"/>
</dbReference>
<dbReference type="EMBL" id="CP045423">
    <property type="protein sequence ID" value="QFU16730.1"/>
    <property type="molecule type" value="Genomic_DNA"/>
</dbReference>
<keyword evidence="2" id="KW-1185">Reference proteome</keyword>
<dbReference type="KEGG" id="mico:GDR74_11095"/>
<dbReference type="AlphaFoldDB" id="A0A5P9JZ87"/>
<evidence type="ECO:0000313" key="2">
    <source>
        <dbReference type="Proteomes" id="UP000325614"/>
    </source>
</evidence>
<gene>
    <name evidence="1" type="ORF">GDR74_11095</name>
</gene>
<accession>A0A5P9JZ87</accession>